<dbReference type="EMBL" id="JAAAUQ010000033">
    <property type="protein sequence ID" value="KAF9156197.1"/>
    <property type="molecule type" value="Genomic_DNA"/>
</dbReference>
<dbReference type="AlphaFoldDB" id="A0A9P5VET3"/>
<dbReference type="OrthoDB" id="10609599at2759"/>
<organism evidence="3 4">
    <name type="scientific">Linnemannia schmuckeri</name>
    <dbReference type="NCBI Taxonomy" id="64567"/>
    <lineage>
        <taxon>Eukaryota</taxon>
        <taxon>Fungi</taxon>
        <taxon>Fungi incertae sedis</taxon>
        <taxon>Mucoromycota</taxon>
        <taxon>Mortierellomycotina</taxon>
        <taxon>Mortierellomycetes</taxon>
        <taxon>Mortierellales</taxon>
        <taxon>Mortierellaceae</taxon>
        <taxon>Linnemannia</taxon>
    </lineage>
</organism>
<feature type="compositionally biased region" description="Low complexity" evidence="1">
    <location>
        <begin position="74"/>
        <end position="83"/>
    </location>
</feature>
<evidence type="ECO:0000256" key="1">
    <source>
        <dbReference type="SAM" id="MobiDB-lite"/>
    </source>
</evidence>
<feature type="region of interest" description="Disordered" evidence="1">
    <location>
        <begin position="64"/>
        <end position="121"/>
    </location>
</feature>
<reference evidence="3" key="1">
    <citation type="journal article" date="2020" name="Fungal Divers.">
        <title>Resolving the Mortierellaceae phylogeny through synthesis of multi-gene phylogenetics and phylogenomics.</title>
        <authorList>
            <person name="Vandepol N."/>
            <person name="Liber J."/>
            <person name="Desiro A."/>
            <person name="Na H."/>
            <person name="Kennedy M."/>
            <person name="Barry K."/>
            <person name="Grigoriev I.V."/>
            <person name="Miller A.N."/>
            <person name="O'Donnell K."/>
            <person name="Stajich J.E."/>
            <person name="Bonito G."/>
        </authorList>
    </citation>
    <scope>NUCLEOTIDE SEQUENCE</scope>
    <source>
        <strain evidence="3">NRRL 6426</strain>
    </source>
</reference>
<name>A0A9P5VET3_9FUNG</name>
<evidence type="ECO:0000313" key="3">
    <source>
        <dbReference type="EMBL" id="KAF9156197.1"/>
    </source>
</evidence>
<sequence>MKITFGYIALLVCAHQLILLTISTIPLTSASPIPKPIDPIQAAAEAAAAAGAAEAARQAKQMLEGGFSGGGGKPSDTPISTPGPGSPNPPPESSYTPDPVKTPPPPPAAGGASRNSLRMGGNWATNKMKKRLGLSGDDYISSHSLSMQTLEDTSGNNAPLVNSVSLPSSLGRSPLLERRGGLYERRGSGELKEEVVSPKFPEVV</sequence>
<feature type="region of interest" description="Disordered" evidence="1">
    <location>
        <begin position="150"/>
        <end position="204"/>
    </location>
</feature>
<keyword evidence="4" id="KW-1185">Reference proteome</keyword>
<proteinExistence type="predicted"/>
<comment type="caution">
    <text evidence="3">The sequence shown here is derived from an EMBL/GenBank/DDBJ whole genome shotgun (WGS) entry which is preliminary data.</text>
</comment>
<gene>
    <name evidence="3" type="ORF">BG015_006782</name>
</gene>
<dbReference type="Proteomes" id="UP000748756">
    <property type="component" value="Unassembled WGS sequence"/>
</dbReference>
<protein>
    <submittedName>
        <fullName evidence="3">Uncharacterized protein</fullName>
    </submittedName>
</protein>
<keyword evidence="2" id="KW-0732">Signal</keyword>
<feature type="compositionally biased region" description="Low complexity" evidence="1">
    <location>
        <begin position="159"/>
        <end position="174"/>
    </location>
</feature>
<evidence type="ECO:0000313" key="4">
    <source>
        <dbReference type="Proteomes" id="UP000748756"/>
    </source>
</evidence>
<evidence type="ECO:0000256" key="2">
    <source>
        <dbReference type="SAM" id="SignalP"/>
    </source>
</evidence>
<feature type="chain" id="PRO_5040275858" evidence="2">
    <location>
        <begin position="31"/>
        <end position="204"/>
    </location>
</feature>
<accession>A0A9P5VET3</accession>
<feature type="signal peptide" evidence="2">
    <location>
        <begin position="1"/>
        <end position="30"/>
    </location>
</feature>
<feature type="compositionally biased region" description="Basic and acidic residues" evidence="1">
    <location>
        <begin position="175"/>
        <end position="196"/>
    </location>
</feature>